<proteinExistence type="predicted"/>
<gene>
    <name evidence="2" type="ORF">H4683_001576</name>
</gene>
<sequence>MELFLEFLKEALKGITRAISAHFFQKTFLNKKKTTPRRRKHKGGSRNKK</sequence>
<comment type="caution">
    <text evidence="2">The sequence shown here is derived from an EMBL/GenBank/DDBJ whole genome shotgun (WGS) entry which is preliminary data.</text>
</comment>
<feature type="region of interest" description="Disordered" evidence="1">
    <location>
        <begin position="30"/>
        <end position="49"/>
    </location>
</feature>
<dbReference type="Proteomes" id="UP000658225">
    <property type="component" value="Unassembled WGS sequence"/>
</dbReference>
<evidence type="ECO:0000313" key="2">
    <source>
        <dbReference type="EMBL" id="MBE1554500.1"/>
    </source>
</evidence>
<accession>A0A927MHG7</accession>
<dbReference type="EMBL" id="JADBEL010000006">
    <property type="protein sequence ID" value="MBE1554500.1"/>
    <property type="molecule type" value="Genomic_DNA"/>
</dbReference>
<evidence type="ECO:0000313" key="3">
    <source>
        <dbReference type="Proteomes" id="UP000658225"/>
    </source>
</evidence>
<keyword evidence="3" id="KW-1185">Reference proteome</keyword>
<organism evidence="2 3">
    <name type="scientific">Sporosarcina limicola</name>
    <dbReference type="NCBI Taxonomy" id="34101"/>
    <lineage>
        <taxon>Bacteria</taxon>
        <taxon>Bacillati</taxon>
        <taxon>Bacillota</taxon>
        <taxon>Bacilli</taxon>
        <taxon>Bacillales</taxon>
        <taxon>Caryophanaceae</taxon>
        <taxon>Sporosarcina</taxon>
    </lineage>
</organism>
<name>A0A927MHG7_9BACL</name>
<dbReference type="RefSeq" id="WP_192598282.1">
    <property type="nucleotide sequence ID" value="NZ_JADBEL010000006.1"/>
</dbReference>
<protein>
    <submittedName>
        <fullName evidence="2">Uncharacterized protein</fullName>
    </submittedName>
</protein>
<reference evidence="2" key="1">
    <citation type="submission" date="2020-10" db="EMBL/GenBank/DDBJ databases">
        <title>Genomic Encyclopedia of Type Strains, Phase IV (KMG-IV): sequencing the most valuable type-strain genomes for metagenomic binning, comparative biology and taxonomic classification.</title>
        <authorList>
            <person name="Goeker M."/>
        </authorList>
    </citation>
    <scope>NUCLEOTIDE SEQUENCE</scope>
    <source>
        <strain evidence="2">DSM 13886</strain>
    </source>
</reference>
<dbReference type="AlphaFoldDB" id="A0A927MHG7"/>
<evidence type="ECO:0000256" key="1">
    <source>
        <dbReference type="SAM" id="MobiDB-lite"/>
    </source>
</evidence>